<name>A0A151WZ49_9HYME</name>
<sequence>MIVTTLILFVLIVLMYNYYVHYGRNGRLINLIPGPPSYPIIGHVLLLQGSRGKLKLLTFP</sequence>
<protein>
    <submittedName>
        <fullName evidence="2">Uncharacterized protein</fullName>
    </submittedName>
</protein>
<dbReference type="AlphaFoldDB" id="A0A151WZ49"/>
<dbReference type="EMBL" id="KQ982649">
    <property type="protein sequence ID" value="KYQ53158.1"/>
    <property type="molecule type" value="Genomic_DNA"/>
</dbReference>
<feature type="transmembrane region" description="Helical" evidence="1">
    <location>
        <begin position="6"/>
        <end position="22"/>
    </location>
</feature>
<keyword evidence="1" id="KW-0812">Transmembrane</keyword>
<proteinExistence type="predicted"/>
<keyword evidence="1" id="KW-0472">Membrane</keyword>
<keyword evidence="1" id="KW-1133">Transmembrane helix</keyword>
<dbReference type="Proteomes" id="UP000075809">
    <property type="component" value="Unassembled WGS sequence"/>
</dbReference>
<evidence type="ECO:0000313" key="2">
    <source>
        <dbReference type="EMBL" id="KYQ53158.1"/>
    </source>
</evidence>
<gene>
    <name evidence="2" type="ORF">ALC60_07888</name>
</gene>
<organism evidence="2 3">
    <name type="scientific">Mycetomoellerius zeteki</name>
    <dbReference type="NCBI Taxonomy" id="64791"/>
    <lineage>
        <taxon>Eukaryota</taxon>
        <taxon>Metazoa</taxon>
        <taxon>Ecdysozoa</taxon>
        <taxon>Arthropoda</taxon>
        <taxon>Hexapoda</taxon>
        <taxon>Insecta</taxon>
        <taxon>Pterygota</taxon>
        <taxon>Neoptera</taxon>
        <taxon>Endopterygota</taxon>
        <taxon>Hymenoptera</taxon>
        <taxon>Apocrita</taxon>
        <taxon>Aculeata</taxon>
        <taxon>Formicoidea</taxon>
        <taxon>Formicidae</taxon>
        <taxon>Myrmicinae</taxon>
        <taxon>Mycetomoellerius</taxon>
    </lineage>
</organism>
<accession>A0A151WZ49</accession>
<reference evidence="2 3" key="1">
    <citation type="submission" date="2015-09" db="EMBL/GenBank/DDBJ databases">
        <title>Trachymyrmex zeteki WGS genome.</title>
        <authorList>
            <person name="Nygaard S."/>
            <person name="Hu H."/>
            <person name="Boomsma J."/>
            <person name="Zhang G."/>
        </authorList>
    </citation>
    <scope>NUCLEOTIDE SEQUENCE [LARGE SCALE GENOMIC DNA]</scope>
    <source>
        <strain evidence="2">Tzet28-1</strain>
        <tissue evidence="2">Whole body</tissue>
    </source>
</reference>
<evidence type="ECO:0000313" key="3">
    <source>
        <dbReference type="Proteomes" id="UP000075809"/>
    </source>
</evidence>
<evidence type="ECO:0000256" key="1">
    <source>
        <dbReference type="SAM" id="Phobius"/>
    </source>
</evidence>
<keyword evidence="3" id="KW-1185">Reference proteome</keyword>